<dbReference type="Proteomes" id="UP000293547">
    <property type="component" value="Unassembled WGS sequence"/>
</dbReference>
<sequence length="285" mass="32476">MSASSRFVDPERCHEVMRPLDGYPSLAEDISSDPDRMSLVFRRFDKLAVRNLLYLQSELAELEATQEKLDSEDRSFEHNDLATGRCAMNWEAFRDAANDLTNHKQQTRMKLMEDIRKKMRQNVTGEALLLESKLAELDPPPVRTFDTLYHASTRYNKASKKREPVLGGHSATVYESENDLVLLRQPVYEDRVTTFVQRYLPILFLAERRENGMAYVPEKRIARFVTVVSVVIAVVLLFVAILVLYFVNNPTTKLIMIGVFMLLFAGSVSIFTAAKRSEVFAATAA</sequence>
<comment type="caution">
    <text evidence="1">The sequence shown here is derived from an EMBL/GenBank/DDBJ whole genome shotgun (WGS) entry which is preliminary data.</text>
</comment>
<gene>
    <name evidence="1" type="ORF">AG0111_0g10957</name>
</gene>
<protein>
    <submittedName>
        <fullName evidence="1">Uncharacterized protein</fullName>
    </submittedName>
</protein>
<evidence type="ECO:0000313" key="2">
    <source>
        <dbReference type="Proteomes" id="UP000293547"/>
    </source>
</evidence>
<proteinExistence type="predicted"/>
<keyword evidence="2" id="KW-1185">Reference proteome</keyword>
<organism evidence="1 2">
    <name type="scientific">Alternaria gaisen</name>
    <dbReference type="NCBI Taxonomy" id="167740"/>
    <lineage>
        <taxon>Eukaryota</taxon>
        <taxon>Fungi</taxon>
        <taxon>Dikarya</taxon>
        <taxon>Ascomycota</taxon>
        <taxon>Pezizomycotina</taxon>
        <taxon>Dothideomycetes</taxon>
        <taxon>Pleosporomycetidae</taxon>
        <taxon>Pleosporales</taxon>
        <taxon>Pleosporineae</taxon>
        <taxon>Pleosporaceae</taxon>
        <taxon>Alternaria</taxon>
        <taxon>Alternaria sect. Alternaria</taxon>
    </lineage>
</organism>
<accession>A0ACB6F967</accession>
<evidence type="ECO:0000313" key="1">
    <source>
        <dbReference type="EMBL" id="KAB2100920.1"/>
    </source>
</evidence>
<dbReference type="EMBL" id="PDWZ02000012">
    <property type="protein sequence ID" value="KAB2100920.1"/>
    <property type="molecule type" value="Genomic_DNA"/>
</dbReference>
<name>A0ACB6F967_9PLEO</name>
<reference evidence="1 2" key="1">
    <citation type="journal article" date="2019" name="bioRxiv">
        <title>Genomics, evolutionary history and diagnostics of the Alternaria alternata species group including apple and Asian pear pathotypes.</title>
        <authorList>
            <person name="Armitage A.D."/>
            <person name="Cockerton H.M."/>
            <person name="Sreenivasaprasad S."/>
            <person name="Woodhall J.W."/>
            <person name="Lane C.R."/>
            <person name="Harrison R.J."/>
            <person name="Clarkson J.P."/>
        </authorList>
    </citation>
    <scope>NUCLEOTIDE SEQUENCE [LARGE SCALE GENOMIC DNA]</scope>
    <source>
        <strain evidence="1 2">FERA 650</strain>
    </source>
</reference>